<reference evidence="4 5" key="1">
    <citation type="submission" date="2016-07" db="EMBL/GenBank/DDBJ databases">
        <title>Pervasive Adenine N6-methylation of Active Genes in Fungi.</title>
        <authorList>
            <consortium name="DOE Joint Genome Institute"/>
            <person name="Mondo S.J."/>
            <person name="Dannebaum R.O."/>
            <person name="Kuo R.C."/>
            <person name="Labutti K."/>
            <person name="Haridas S."/>
            <person name="Kuo A."/>
            <person name="Salamov A."/>
            <person name="Ahrendt S.R."/>
            <person name="Lipzen A."/>
            <person name="Sullivan W."/>
            <person name="Andreopoulos W.B."/>
            <person name="Clum A."/>
            <person name="Lindquist E."/>
            <person name="Daum C."/>
            <person name="Ramamoorthy G.K."/>
            <person name="Gryganskyi A."/>
            <person name="Culley D."/>
            <person name="Magnuson J.K."/>
            <person name="James T.Y."/>
            <person name="O'Malley M.A."/>
            <person name="Stajich J.E."/>
            <person name="Spatafora J.W."/>
            <person name="Visel A."/>
            <person name="Grigoriev I.V."/>
        </authorList>
    </citation>
    <scope>NUCLEOTIDE SEQUENCE [LARGE SCALE GENOMIC DNA]</scope>
    <source>
        <strain evidence="4 5">12-1054</strain>
    </source>
</reference>
<sequence length="397" mass="44254">MKKFFKRDKEDADRNALFGNAASSSSKTATAAASAKHNEASADPRASMTSTRTQLPPYNADPYAQDPYAASVRGGSTGRASAPMDPYATGASRPDPYASSGRGGADPYASRPEASSRQSQSTLAQRDELFRGAQQDRRTQAPTNNYNSSETPDNYGTAVEGDMEQNSDDDVEAVKQELRFVKQESLSSTRNALRMAHQAEESGRSTLTMLGQQSESLASAEQDLDLTKLANRDAQVKARELKHLNRSMFAVKVDKPWGKHKRIEADEQRVRQQFEDDKFERDTREAVRREGERRMDTNLKNHEAAMAKGNARRRAGLAERSKYQFEADEEDDEIEGEIDDNLDDLAGVTGRLRSLAMATNEELTRQNTQLSRLDDKGSRLQTDIHLNTHRLKRIGEM</sequence>
<keyword evidence="5" id="KW-1185">Reference proteome</keyword>
<dbReference type="OMA" id="NDPYARK"/>
<proteinExistence type="inferred from homology"/>
<feature type="region of interest" description="Disordered" evidence="2">
    <location>
        <begin position="1"/>
        <end position="169"/>
    </location>
</feature>
<dbReference type="GO" id="GO:0005886">
    <property type="term" value="C:plasma membrane"/>
    <property type="evidence" value="ECO:0007669"/>
    <property type="project" value="TreeGrafter"/>
</dbReference>
<dbReference type="GO" id="GO:0031201">
    <property type="term" value="C:SNARE complex"/>
    <property type="evidence" value="ECO:0007669"/>
    <property type="project" value="TreeGrafter"/>
</dbReference>
<dbReference type="CDD" id="cd15886">
    <property type="entry name" value="SNARE_SEC9N"/>
    <property type="match status" value="1"/>
</dbReference>
<organism evidence="4 5">
    <name type="scientific">Protomyces lactucae-debilis</name>
    <dbReference type="NCBI Taxonomy" id="2754530"/>
    <lineage>
        <taxon>Eukaryota</taxon>
        <taxon>Fungi</taxon>
        <taxon>Dikarya</taxon>
        <taxon>Ascomycota</taxon>
        <taxon>Taphrinomycotina</taxon>
        <taxon>Taphrinomycetes</taxon>
        <taxon>Taphrinales</taxon>
        <taxon>Protomycetaceae</taxon>
        <taxon>Protomyces</taxon>
    </lineage>
</organism>
<dbReference type="SUPFAM" id="SSF58038">
    <property type="entry name" value="SNARE fusion complex"/>
    <property type="match status" value="2"/>
</dbReference>
<dbReference type="RefSeq" id="XP_040727106.1">
    <property type="nucleotide sequence ID" value="XM_040868784.1"/>
</dbReference>
<feature type="compositionally biased region" description="Polar residues" evidence="2">
    <location>
        <begin position="204"/>
        <end position="214"/>
    </location>
</feature>
<dbReference type="GeneID" id="63785383"/>
<dbReference type="OrthoDB" id="18679at2759"/>
<protein>
    <recommendedName>
        <fullName evidence="3">t-SNARE coiled-coil homology domain-containing protein</fullName>
    </recommendedName>
</protein>
<comment type="caution">
    <text evidence="4">The sequence shown here is derived from an EMBL/GenBank/DDBJ whole genome shotgun (WGS) entry which is preliminary data.</text>
</comment>
<name>A0A1Y2FQM7_PROLT</name>
<dbReference type="InterPro" id="IPR000727">
    <property type="entry name" value="T_SNARE_dom"/>
</dbReference>
<dbReference type="GO" id="GO:0006906">
    <property type="term" value="P:vesicle fusion"/>
    <property type="evidence" value="ECO:0007669"/>
    <property type="project" value="TreeGrafter"/>
</dbReference>
<dbReference type="GO" id="GO:0005484">
    <property type="term" value="F:SNAP receptor activity"/>
    <property type="evidence" value="ECO:0007669"/>
    <property type="project" value="TreeGrafter"/>
</dbReference>
<dbReference type="GO" id="GO:0019905">
    <property type="term" value="F:syntaxin binding"/>
    <property type="evidence" value="ECO:0007669"/>
    <property type="project" value="TreeGrafter"/>
</dbReference>
<gene>
    <name evidence="4" type="ORF">BCR37DRAFT_377316</name>
</gene>
<feature type="compositionally biased region" description="Low complexity" evidence="2">
    <location>
        <begin position="20"/>
        <end position="35"/>
    </location>
</feature>
<feature type="region of interest" description="Disordered" evidence="2">
    <location>
        <begin position="184"/>
        <end position="214"/>
    </location>
</feature>
<dbReference type="SMART" id="SM00397">
    <property type="entry name" value="t_SNARE"/>
    <property type="match status" value="2"/>
</dbReference>
<feature type="compositionally biased region" description="Polar residues" evidence="2">
    <location>
        <begin position="140"/>
        <end position="154"/>
    </location>
</feature>
<dbReference type="STRING" id="56484.A0A1Y2FQM7"/>
<evidence type="ECO:0000313" key="5">
    <source>
        <dbReference type="Proteomes" id="UP000193685"/>
    </source>
</evidence>
<evidence type="ECO:0000313" key="4">
    <source>
        <dbReference type="EMBL" id="ORY85624.1"/>
    </source>
</evidence>
<dbReference type="Gene3D" id="1.20.5.110">
    <property type="match status" value="2"/>
</dbReference>
<dbReference type="AlphaFoldDB" id="A0A1Y2FQM7"/>
<dbReference type="Proteomes" id="UP000193685">
    <property type="component" value="Unassembled WGS sequence"/>
</dbReference>
<comment type="similarity">
    <text evidence="1">Belongs to the SNAP-25 family.</text>
</comment>
<evidence type="ECO:0000259" key="3">
    <source>
        <dbReference type="PROSITE" id="PS50192"/>
    </source>
</evidence>
<dbReference type="PANTHER" id="PTHR19305:SF9">
    <property type="entry name" value="SYNAPTOSOMAL-ASSOCIATED PROTEIN 29"/>
    <property type="match status" value="1"/>
</dbReference>
<feature type="compositionally biased region" description="Polar residues" evidence="2">
    <location>
        <begin position="113"/>
        <end position="124"/>
    </location>
</feature>
<dbReference type="PROSITE" id="PS50192">
    <property type="entry name" value="T_SNARE"/>
    <property type="match status" value="1"/>
</dbReference>
<evidence type="ECO:0000256" key="2">
    <source>
        <dbReference type="SAM" id="MobiDB-lite"/>
    </source>
</evidence>
<dbReference type="CDD" id="cd15857">
    <property type="entry name" value="SNARE_SEC9C"/>
    <property type="match status" value="1"/>
</dbReference>
<feature type="compositionally biased region" description="Basic and acidic residues" evidence="2">
    <location>
        <begin position="125"/>
        <end position="139"/>
    </location>
</feature>
<accession>A0A1Y2FQM7</accession>
<dbReference type="PANTHER" id="PTHR19305">
    <property type="entry name" value="SYNAPTOSOMAL ASSOCIATED PROTEIN"/>
    <property type="match status" value="1"/>
</dbReference>
<feature type="domain" description="T-SNARE coiled-coil homology" evidence="3">
    <location>
        <begin position="332"/>
        <end position="394"/>
    </location>
</feature>
<dbReference type="EMBL" id="MCFI01000004">
    <property type="protein sequence ID" value="ORY85624.1"/>
    <property type="molecule type" value="Genomic_DNA"/>
</dbReference>
<dbReference type="GO" id="GO:0006887">
    <property type="term" value="P:exocytosis"/>
    <property type="evidence" value="ECO:0007669"/>
    <property type="project" value="TreeGrafter"/>
</dbReference>
<evidence type="ECO:0000256" key="1">
    <source>
        <dbReference type="ARBA" id="ARBA00009480"/>
    </source>
</evidence>
<feature type="compositionally biased region" description="Polar residues" evidence="2">
    <location>
        <begin position="47"/>
        <end position="56"/>
    </location>
</feature>